<name>A0A6A5QIT2_AMPQU</name>
<evidence type="ECO:0000313" key="3">
    <source>
        <dbReference type="Proteomes" id="UP000800096"/>
    </source>
</evidence>
<protein>
    <recommendedName>
        <fullName evidence="1">Aminoglycoside phosphotransferase domain-containing protein</fullName>
    </recommendedName>
</protein>
<dbReference type="PANTHER" id="PTHR21310">
    <property type="entry name" value="AMINOGLYCOSIDE PHOSPHOTRANSFERASE-RELATED-RELATED"/>
    <property type="match status" value="1"/>
</dbReference>
<proteinExistence type="predicted"/>
<evidence type="ECO:0000313" key="2">
    <source>
        <dbReference type="EMBL" id="KAF1914606.1"/>
    </source>
</evidence>
<feature type="domain" description="Aminoglycoside phosphotransferase" evidence="1">
    <location>
        <begin position="79"/>
        <end position="271"/>
    </location>
</feature>
<organism evidence="2 3">
    <name type="scientific">Ampelomyces quisqualis</name>
    <name type="common">Powdery mildew agent</name>
    <dbReference type="NCBI Taxonomy" id="50730"/>
    <lineage>
        <taxon>Eukaryota</taxon>
        <taxon>Fungi</taxon>
        <taxon>Dikarya</taxon>
        <taxon>Ascomycota</taxon>
        <taxon>Pezizomycotina</taxon>
        <taxon>Dothideomycetes</taxon>
        <taxon>Pleosporomycetidae</taxon>
        <taxon>Pleosporales</taxon>
        <taxon>Pleosporineae</taxon>
        <taxon>Phaeosphaeriaceae</taxon>
        <taxon>Ampelomyces</taxon>
    </lineage>
</organism>
<dbReference type="Proteomes" id="UP000800096">
    <property type="component" value="Unassembled WGS sequence"/>
</dbReference>
<dbReference type="SUPFAM" id="SSF56112">
    <property type="entry name" value="Protein kinase-like (PK-like)"/>
    <property type="match status" value="1"/>
</dbReference>
<dbReference type="InterPro" id="IPR011009">
    <property type="entry name" value="Kinase-like_dom_sf"/>
</dbReference>
<dbReference type="AlphaFoldDB" id="A0A6A5QIT2"/>
<sequence length="380" mass="42745">MSTASSTPDFWIRIGLKECDRLRCMSIVQRRYFGCKVQEFKEQGYCSLTLLVTAPDAIESSSHEDGNVSRKIDWGTSRSLIVQLRPAQHALDIGIARAAREAYSSLAPSTHQLNLTLPGQLCMYEMERMPGTSLSRLLPRSLSTDSILQKKEERLIESLARFMAQSWQSVAERPNSARTARADSPMEDLSATLSRCTGSVGLSVVQRLEKLGRELPDELLKEKAKATLACIKALTNYPVVLNHGDMIPSNILVDEDTWEVTGLVDWAEAEYLPFGTCLYGLEHFLGYLKPLTEDLALACKESPSFVYYAHATRLRERFWTRLLDLVPELKTRQEDLKTVRDLGVLLWYGYAWDDGAINRVVNETEDAVEVACLRAFLAVT</sequence>
<dbReference type="InterPro" id="IPR002575">
    <property type="entry name" value="Aminoglycoside_PTrfase"/>
</dbReference>
<dbReference type="OrthoDB" id="5598852at2759"/>
<dbReference type="PANTHER" id="PTHR21310:SF59">
    <property type="entry name" value="AMINOGLYCOSIDE PHOSPHOTRANSFERASE DOMAIN-CONTAINING PROTEIN"/>
    <property type="match status" value="1"/>
</dbReference>
<reference evidence="2" key="1">
    <citation type="journal article" date="2020" name="Stud. Mycol.">
        <title>101 Dothideomycetes genomes: a test case for predicting lifestyles and emergence of pathogens.</title>
        <authorList>
            <person name="Haridas S."/>
            <person name="Albert R."/>
            <person name="Binder M."/>
            <person name="Bloem J."/>
            <person name="Labutti K."/>
            <person name="Salamov A."/>
            <person name="Andreopoulos B."/>
            <person name="Baker S."/>
            <person name="Barry K."/>
            <person name="Bills G."/>
            <person name="Bluhm B."/>
            <person name="Cannon C."/>
            <person name="Castanera R."/>
            <person name="Culley D."/>
            <person name="Daum C."/>
            <person name="Ezra D."/>
            <person name="Gonzalez J."/>
            <person name="Henrissat B."/>
            <person name="Kuo A."/>
            <person name="Liang C."/>
            <person name="Lipzen A."/>
            <person name="Lutzoni F."/>
            <person name="Magnuson J."/>
            <person name="Mondo S."/>
            <person name="Nolan M."/>
            <person name="Ohm R."/>
            <person name="Pangilinan J."/>
            <person name="Park H.-J."/>
            <person name="Ramirez L."/>
            <person name="Alfaro M."/>
            <person name="Sun H."/>
            <person name="Tritt A."/>
            <person name="Yoshinaga Y."/>
            <person name="Zwiers L.-H."/>
            <person name="Turgeon B."/>
            <person name="Goodwin S."/>
            <person name="Spatafora J."/>
            <person name="Crous P."/>
            <person name="Grigoriev I."/>
        </authorList>
    </citation>
    <scope>NUCLEOTIDE SEQUENCE</scope>
    <source>
        <strain evidence="2">HMLAC05119</strain>
    </source>
</reference>
<dbReference type="Pfam" id="PF01636">
    <property type="entry name" value="APH"/>
    <property type="match status" value="1"/>
</dbReference>
<dbReference type="Gene3D" id="3.90.1200.10">
    <property type="match status" value="1"/>
</dbReference>
<keyword evidence="3" id="KW-1185">Reference proteome</keyword>
<gene>
    <name evidence="2" type="ORF">BDU57DRAFT_519691</name>
</gene>
<evidence type="ECO:0000259" key="1">
    <source>
        <dbReference type="Pfam" id="PF01636"/>
    </source>
</evidence>
<accession>A0A6A5QIT2</accession>
<dbReference type="InterPro" id="IPR051678">
    <property type="entry name" value="AGP_Transferase"/>
</dbReference>
<dbReference type="EMBL" id="ML979137">
    <property type="protein sequence ID" value="KAF1914606.1"/>
    <property type="molecule type" value="Genomic_DNA"/>
</dbReference>